<evidence type="ECO:0000256" key="1">
    <source>
        <dbReference type="SAM" id="Phobius"/>
    </source>
</evidence>
<organism evidence="2 3">
    <name type="scientific">Paucidesulfovibrio gracilis DSM 16080</name>
    <dbReference type="NCBI Taxonomy" id="1121449"/>
    <lineage>
        <taxon>Bacteria</taxon>
        <taxon>Pseudomonadati</taxon>
        <taxon>Thermodesulfobacteriota</taxon>
        <taxon>Desulfovibrionia</taxon>
        <taxon>Desulfovibrionales</taxon>
        <taxon>Desulfovibrionaceae</taxon>
        <taxon>Paucidesulfovibrio</taxon>
    </lineage>
</organism>
<name>A0A1T4XZZ8_9BACT</name>
<proteinExistence type="predicted"/>
<keyword evidence="1" id="KW-1133">Transmembrane helix</keyword>
<keyword evidence="1" id="KW-0812">Transmembrane</keyword>
<keyword evidence="3" id="KW-1185">Reference proteome</keyword>
<dbReference type="EMBL" id="FUYC01000022">
    <property type="protein sequence ID" value="SKA95110.1"/>
    <property type="molecule type" value="Genomic_DNA"/>
</dbReference>
<keyword evidence="1" id="KW-0472">Membrane</keyword>
<dbReference type="Proteomes" id="UP000190027">
    <property type="component" value="Unassembled WGS sequence"/>
</dbReference>
<evidence type="ECO:0000313" key="2">
    <source>
        <dbReference type="EMBL" id="SKA95110.1"/>
    </source>
</evidence>
<evidence type="ECO:0000313" key="3">
    <source>
        <dbReference type="Proteomes" id="UP000190027"/>
    </source>
</evidence>
<feature type="transmembrane region" description="Helical" evidence="1">
    <location>
        <begin position="67"/>
        <end position="93"/>
    </location>
</feature>
<dbReference type="AlphaFoldDB" id="A0A1T4XZZ8"/>
<feature type="transmembrane region" description="Helical" evidence="1">
    <location>
        <begin position="12"/>
        <end position="40"/>
    </location>
</feature>
<reference evidence="2 3" key="1">
    <citation type="submission" date="2017-02" db="EMBL/GenBank/DDBJ databases">
        <authorList>
            <person name="Peterson S.W."/>
        </authorList>
    </citation>
    <scope>NUCLEOTIDE SEQUENCE [LARGE SCALE GENOMIC DNA]</scope>
    <source>
        <strain evidence="2 3">DSM 16080</strain>
    </source>
</reference>
<dbReference type="STRING" id="1121449.SAMN02745704_02641"/>
<gene>
    <name evidence="2" type="ORF">SAMN02745704_02641</name>
</gene>
<sequence>MSQSQKMMPGALKYLLLLVLGSGLTVLPVIGVLYAGWFIFKGRALVNSMREEQAQDQGRQYRPFPQWIYTLFLIMNWVILLAALFNSLVWVVVAMELSTL</sequence>
<accession>A0A1T4XZZ8</accession>
<protein>
    <submittedName>
        <fullName evidence="2">Uncharacterized protein</fullName>
    </submittedName>
</protein>
<dbReference type="RefSeq" id="WP_144019497.1">
    <property type="nucleotide sequence ID" value="NZ_FUYC01000022.1"/>
</dbReference>